<dbReference type="Proteomes" id="UP000598217">
    <property type="component" value="Unassembled WGS sequence"/>
</dbReference>
<dbReference type="InterPro" id="IPR000394">
    <property type="entry name" value="RNA_pol_sigma_54"/>
</dbReference>
<evidence type="ECO:0000259" key="10">
    <source>
        <dbReference type="Pfam" id="PF04963"/>
    </source>
</evidence>
<gene>
    <name evidence="11" type="ORF">H4W79_002760</name>
</gene>
<protein>
    <submittedName>
        <fullName evidence="11">RNA polymerase sigma-54 factor</fullName>
    </submittedName>
</protein>
<name>A0ABR9HHZ8_9ACTN</name>
<evidence type="ECO:0000256" key="7">
    <source>
        <dbReference type="ARBA" id="ARBA00023125"/>
    </source>
</evidence>
<keyword evidence="6" id="KW-0731">Sigma factor</keyword>
<comment type="similarity">
    <text evidence="1">Belongs to the sigma-54 factor family.</text>
</comment>
<dbReference type="PROSITE" id="PS50044">
    <property type="entry name" value="SIGMA54_3"/>
    <property type="match status" value="1"/>
</dbReference>
<dbReference type="Pfam" id="PF04963">
    <property type="entry name" value="Sigma54_CBD"/>
    <property type="match status" value="1"/>
</dbReference>
<evidence type="ECO:0000256" key="1">
    <source>
        <dbReference type="ARBA" id="ARBA00008798"/>
    </source>
</evidence>
<dbReference type="InterPro" id="IPR038709">
    <property type="entry name" value="RpoN_core-bd_sf"/>
</dbReference>
<proteinExistence type="inferred from homology"/>
<keyword evidence="8" id="KW-0804">Transcription</keyword>
<comment type="caution">
    <text evidence="11">The sequence shown here is derived from an EMBL/GenBank/DDBJ whole genome shotgun (WGS) entry which is preliminary data.</text>
</comment>
<evidence type="ECO:0000256" key="6">
    <source>
        <dbReference type="ARBA" id="ARBA00023082"/>
    </source>
</evidence>
<evidence type="ECO:0000313" key="12">
    <source>
        <dbReference type="Proteomes" id="UP000598217"/>
    </source>
</evidence>
<feature type="domain" description="RNA polymerase sigma factor 54 core-binding" evidence="10">
    <location>
        <begin position="93"/>
        <end position="274"/>
    </location>
</feature>
<dbReference type="PIRSF" id="PIRSF000774">
    <property type="entry name" value="RpoN"/>
    <property type="match status" value="1"/>
</dbReference>
<dbReference type="PANTHER" id="PTHR32248">
    <property type="entry name" value="RNA POLYMERASE SIGMA-54 FACTOR"/>
    <property type="match status" value="1"/>
</dbReference>
<dbReference type="InterPro" id="IPR007634">
    <property type="entry name" value="RNA_pol_sigma_54_DNA-bd"/>
</dbReference>
<evidence type="ECO:0000256" key="3">
    <source>
        <dbReference type="ARBA" id="ARBA00022679"/>
    </source>
</evidence>
<feature type="domain" description="RNA polymerase sigma factor 54 DNA-binding" evidence="9">
    <location>
        <begin position="291"/>
        <end position="435"/>
    </location>
</feature>
<evidence type="ECO:0000259" key="9">
    <source>
        <dbReference type="Pfam" id="PF04552"/>
    </source>
</evidence>
<dbReference type="Gene3D" id="1.10.10.60">
    <property type="entry name" value="Homeodomain-like"/>
    <property type="match status" value="1"/>
</dbReference>
<keyword evidence="4" id="KW-0548">Nucleotidyltransferase</keyword>
<keyword evidence="12" id="KW-1185">Reference proteome</keyword>
<evidence type="ECO:0000256" key="2">
    <source>
        <dbReference type="ARBA" id="ARBA00022478"/>
    </source>
</evidence>
<dbReference type="EMBL" id="JADBDY010000001">
    <property type="protein sequence ID" value="MBE1458546.1"/>
    <property type="molecule type" value="Genomic_DNA"/>
</dbReference>
<sequence length="436" mass="46267">MHLVMGQVPLARMEARCSPEQVLAAQLLALDATGFEAAVAAELDANPALERVDAPCPVCGGVVPGPCCRPGRRRADTDRTLTSDPGEYAPATVTTAEVLLRDLCAALPGAEARVARYVVASLDEHGILDTGPAEIAGALDVDRRRVDRVVAALRSLTCPGAAATSLGEHLLLDLAALGDSPLVELAREVVAEPGPLTRGGVPAAARALGRDPAEVAAARDLIRTALHPYPVLDVDGECSEPVPFAIPDLAVLSDGSSVAVRVVEADRVRLGLDERFARLACGQGPGEAEAEYVRGAVAAARTFLNRVSRRWETMRAVAEAAVDHQREFVLHGAAGLRPLTRAALADRLGLHESTVGRAVRDRRVLLPSGTVVPFADFFPTAPRVREELRTILEAERRPLTDAELAAELSRRGHSVARRTVVKYRLQLGFACASERG</sequence>
<keyword evidence="5" id="KW-0805">Transcription regulation</keyword>
<dbReference type="Gene3D" id="1.10.10.1330">
    <property type="entry name" value="RNA polymerase sigma-54 factor, core-binding domain"/>
    <property type="match status" value="1"/>
</dbReference>
<keyword evidence="2" id="KW-0240">DNA-directed RNA polymerase</keyword>
<accession>A0ABR9HHZ8</accession>
<reference evidence="11 12" key="1">
    <citation type="submission" date="2020-10" db="EMBL/GenBank/DDBJ databases">
        <title>Sequencing the genomes of 1000 actinobacteria strains.</title>
        <authorList>
            <person name="Klenk H.-P."/>
        </authorList>
    </citation>
    <scope>NUCLEOTIDE SEQUENCE [LARGE SCALE GENOMIC DNA]</scope>
    <source>
        <strain evidence="11 12">DSM 45157</strain>
    </source>
</reference>
<keyword evidence="3" id="KW-0808">Transferase</keyword>
<dbReference type="InterPro" id="IPR007046">
    <property type="entry name" value="RNA_pol_sigma_54_core-bd"/>
</dbReference>
<organism evidence="11 12">
    <name type="scientific">Nocardiopsis terrae</name>
    <dbReference type="NCBI Taxonomy" id="372655"/>
    <lineage>
        <taxon>Bacteria</taxon>
        <taxon>Bacillati</taxon>
        <taxon>Actinomycetota</taxon>
        <taxon>Actinomycetes</taxon>
        <taxon>Streptosporangiales</taxon>
        <taxon>Nocardiopsidaceae</taxon>
        <taxon>Nocardiopsis</taxon>
    </lineage>
</organism>
<evidence type="ECO:0000313" key="11">
    <source>
        <dbReference type="EMBL" id="MBE1458546.1"/>
    </source>
</evidence>
<keyword evidence="7" id="KW-0238">DNA-binding</keyword>
<dbReference type="PANTHER" id="PTHR32248:SF4">
    <property type="entry name" value="RNA POLYMERASE SIGMA-54 FACTOR"/>
    <property type="match status" value="1"/>
</dbReference>
<evidence type="ECO:0000256" key="8">
    <source>
        <dbReference type="ARBA" id="ARBA00023163"/>
    </source>
</evidence>
<evidence type="ECO:0000256" key="5">
    <source>
        <dbReference type="ARBA" id="ARBA00023015"/>
    </source>
</evidence>
<dbReference type="RefSeq" id="WP_191269552.1">
    <property type="nucleotide sequence ID" value="NZ_BMXJ01000003.1"/>
</dbReference>
<dbReference type="Pfam" id="PF04552">
    <property type="entry name" value="Sigma54_DBD"/>
    <property type="match status" value="1"/>
</dbReference>
<evidence type="ECO:0000256" key="4">
    <source>
        <dbReference type="ARBA" id="ARBA00022695"/>
    </source>
</evidence>